<sequence>MLKQIAAQRLEPMLEMSGHDIERALEIPPQSELGDLAFPCFPLAKQWKRAPQQIAGELVERINQNSDASRIHAVASGGYVNLFFDKDFYGETCLGRMLEPTFGRLADGSGQRVVIDMSSPNIAKPFSVGHLRSTVIGNALAHLYEAAGYEVVKVNHLGDWGTQFGKLITAYKLWGNDETLRQDPIRESLKLYVRFHEEAAQQPELEDEAREWFRKLEAGDTETVQLWTYFVDASMIEFNRMYERLGIRFDYFLGESFYNDKMDQVVARLQELDLLEESDGAMVVRLEDKGMPPCLILKSNGTTIYPTRDLATAIYRKEVMKADKLIYVVGAEQQLHFQQVFAVLGKMGYEWAEQCEHVPFGLMTFEGKKMSTRKGKVIFLDEVLNEAENRALQIIEDKNPSLPDKGAVASQVGIGAIIFDDLKSSRMLSVDFSLEEALRYEGETGPYVQFTLVRAKSLLMKGGLESQPDSASASEINATARNSADSCMAHLRQMPEAAGKWKMSPEAWACIKSISKYERSLQQALASNEPSIFARYILDAAKQFNRFYHQEQILVQNALERQMKLRIVAVVARVLQEGLEKLGIQAPAHM</sequence>
<comment type="subcellular location">
    <subcellularLocation>
        <location evidence="8">Cytoplasm</location>
    </subcellularLocation>
</comment>
<dbReference type="CDD" id="cd00671">
    <property type="entry name" value="ArgRS_core"/>
    <property type="match status" value="1"/>
</dbReference>
<feature type="domain" description="Arginyl tRNA synthetase N-terminal" evidence="11">
    <location>
        <begin position="4"/>
        <end position="84"/>
    </location>
</feature>
<evidence type="ECO:0000256" key="6">
    <source>
        <dbReference type="ARBA" id="ARBA00023146"/>
    </source>
</evidence>
<dbReference type="InterPro" id="IPR009080">
    <property type="entry name" value="tRNAsynth_Ia_anticodon-bd"/>
</dbReference>
<dbReference type="PRINTS" id="PR01038">
    <property type="entry name" value="TRNASYNTHARG"/>
</dbReference>
<dbReference type="Gene3D" id="3.30.1360.70">
    <property type="entry name" value="Arginyl tRNA synthetase N-terminal domain"/>
    <property type="match status" value="1"/>
</dbReference>
<reference evidence="12 13" key="1">
    <citation type="submission" date="2020-05" db="EMBL/GenBank/DDBJ databases">
        <title>Whole genome sequencing and identification of novel metabolites from Paenibacillus alvei strain JR949.</title>
        <authorList>
            <person name="Rajendhran J."/>
            <person name="Sree Pranav P."/>
            <person name="Mahalakshmi B."/>
            <person name="Karthikeyan R."/>
        </authorList>
    </citation>
    <scope>NUCLEOTIDE SEQUENCE [LARGE SCALE GENOMIC DNA]</scope>
    <source>
        <strain evidence="12 13">JR949</strain>
    </source>
</reference>
<feature type="short sequence motif" description="'HIGH' region" evidence="8">
    <location>
        <begin position="120"/>
        <end position="130"/>
    </location>
</feature>
<dbReference type="InterPro" id="IPR036695">
    <property type="entry name" value="Arg-tRNA-synth_N_sf"/>
</dbReference>
<dbReference type="Pfam" id="PF05746">
    <property type="entry name" value="DALR_1"/>
    <property type="match status" value="1"/>
</dbReference>
<feature type="domain" description="DALR anticodon binding" evidence="10">
    <location>
        <begin position="448"/>
        <end position="590"/>
    </location>
</feature>
<dbReference type="GO" id="GO:0005524">
    <property type="term" value="F:ATP binding"/>
    <property type="evidence" value="ECO:0007669"/>
    <property type="project" value="UniProtKB-UniRule"/>
</dbReference>
<evidence type="ECO:0000256" key="8">
    <source>
        <dbReference type="HAMAP-Rule" id="MF_00123"/>
    </source>
</evidence>
<dbReference type="HAMAP" id="MF_00123">
    <property type="entry name" value="Arg_tRNA_synth"/>
    <property type="match status" value="1"/>
</dbReference>
<accession>A0AAP7DK12</accession>
<dbReference type="SUPFAM" id="SSF52374">
    <property type="entry name" value="Nucleotidylyl transferase"/>
    <property type="match status" value="1"/>
</dbReference>
<dbReference type="Gene3D" id="1.10.730.10">
    <property type="entry name" value="Isoleucyl-tRNA Synthetase, Domain 1"/>
    <property type="match status" value="1"/>
</dbReference>
<dbReference type="GO" id="GO:0005737">
    <property type="term" value="C:cytoplasm"/>
    <property type="evidence" value="ECO:0007669"/>
    <property type="project" value="UniProtKB-SubCell"/>
</dbReference>
<evidence type="ECO:0000256" key="1">
    <source>
        <dbReference type="ARBA" id="ARBA00005594"/>
    </source>
</evidence>
<dbReference type="SMART" id="SM01016">
    <property type="entry name" value="Arg_tRNA_synt_N"/>
    <property type="match status" value="1"/>
</dbReference>
<dbReference type="PANTHER" id="PTHR11956:SF5">
    <property type="entry name" value="ARGININE--TRNA LIGASE, CYTOPLASMIC"/>
    <property type="match status" value="1"/>
</dbReference>
<evidence type="ECO:0000259" key="10">
    <source>
        <dbReference type="SMART" id="SM00836"/>
    </source>
</evidence>
<dbReference type="NCBIfam" id="TIGR00456">
    <property type="entry name" value="argS"/>
    <property type="match status" value="1"/>
</dbReference>
<comment type="similarity">
    <text evidence="1 8 9">Belongs to the class-I aminoacyl-tRNA synthetase family.</text>
</comment>
<dbReference type="EC" id="6.1.1.19" evidence="8"/>
<comment type="subunit">
    <text evidence="8">Monomer.</text>
</comment>
<dbReference type="InterPro" id="IPR035684">
    <property type="entry name" value="ArgRS_core"/>
</dbReference>
<dbReference type="SUPFAM" id="SSF55190">
    <property type="entry name" value="Arginyl-tRNA synthetase (ArgRS), N-terminal 'additional' domain"/>
    <property type="match status" value="1"/>
</dbReference>
<comment type="caution">
    <text evidence="12">The sequence shown here is derived from an EMBL/GenBank/DDBJ whole genome shotgun (WGS) entry which is preliminary data.</text>
</comment>
<dbReference type="AlphaFoldDB" id="A0AAP7DK12"/>
<proteinExistence type="inferred from homology"/>
<dbReference type="FunFam" id="3.40.50.620:FF:000116">
    <property type="entry name" value="Arginine--tRNA ligase"/>
    <property type="match status" value="1"/>
</dbReference>
<evidence type="ECO:0000256" key="9">
    <source>
        <dbReference type="RuleBase" id="RU363038"/>
    </source>
</evidence>
<dbReference type="SMART" id="SM00836">
    <property type="entry name" value="DALR_1"/>
    <property type="match status" value="1"/>
</dbReference>
<keyword evidence="8" id="KW-0963">Cytoplasm</keyword>
<dbReference type="InterPro" id="IPR008909">
    <property type="entry name" value="DALR_anticod-bd"/>
</dbReference>
<evidence type="ECO:0000256" key="5">
    <source>
        <dbReference type="ARBA" id="ARBA00022917"/>
    </source>
</evidence>
<protein>
    <recommendedName>
        <fullName evidence="8">Arginine--tRNA ligase</fullName>
        <ecNumber evidence="8">6.1.1.19</ecNumber>
    </recommendedName>
    <alternativeName>
        <fullName evidence="8">Arginyl-tRNA synthetase</fullName>
        <shortName evidence="8">ArgRS</shortName>
    </alternativeName>
</protein>
<dbReference type="Pfam" id="PF00750">
    <property type="entry name" value="tRNA-synt_1d"/>
    <property type="match status" value="1"/>
</dbReference>
<keyword evidence="5 8" id="KW-0648">Protein biosynthesis</keyword>
<keyword evidence="4 8" id="KW-0067">ATP-binding</keyword>
<dbReference type="Gene3D" id="3.40.50.620">
    <property type="entry name" value="HUPs"/>
    <property type="match status" value="1"/>
</dbReference>
<keyword evidence="3 8" id="KW-0547">Nucleotide-binding</keyword>
<keyword evidence="6 8" id="KW-0030">Aminoacyl-tRNA synthetase</keyword>
<evidence type="ECO:0000313" key="12">
    <source>
        <dbReference type="EMBL" id="NOJ72174.1"/>
    </source>
</evidence>
<evidence type="ECO:0000256" key="2">
    <source>
        <dbReference type="ARBA" id="ARBA00022598"/>
    </source>
</evidence>
<dbReference type="GO" id="GO:0006420">
    <property type="term" value="P:arginyl-tRNA aminoacylation"/>
    <property type="evidence" value="ECO:0007669"/>
    <property type="project" value="UniProtKB-UniRule"/>
</dbReference>
<gene>
    <name evidence="8 12" type="primary">argS</name>
    <name evidence="12" type="ORF">HMI46_16610</name>
</gene>
<comment type="catalytic activity">
    <reaction evidence="7 8">
        <text>tRNA(Arg) + L-arginine + ATP = L-arginyl-tRNA(Arg) + AMP + diphosphate</text>
        <dbReference type="Rhea" id="RHEA:20301"/>
        <dbReference type="Rhea" id="RHEA-COMP:9658"/>
        <dbReference type="Rhea" id="RHEA-COMP:9673"/>
        <dbReference type="ChEBI" id="CHEBI:30616"/>
        <dbReference type="ChEBI" id="CHEBI:32682"/>
        <dbReference type="ChEBI" id="CHEBI:33019"/>
        <dbReference type="ChEBI" id="CHEBI:78442"/>
        <dbReference type="ChEBI" id="CHEBI:78513"/>
        <dbReference type="ChEBI" id="CHEBI:456215"/>
        <dbReference type="EC" id="6.1.1.19"/>
    </reaction>
</comment>
<dbReference type="SUPFAM" id="SSF47323">
    <property type="entry name" value="Anticodon-binding domain of a subclass of class I aminoacyl-tRNA synthetases"/>
    <property type="match status" value="1"/>
</dbReference>
<evidence type="ECO:0000313" key="13">
    <source>
        <dbReference type="Proteomes" id="UP000552038"/>
    </source>
</evidence>
<dbReference type="RefSeq" id="WP_171417684.1">
    <property type="nucleotide sequence ID" value="NZ_JABFOR010000022.1"/>
</dbReference>
<evidence type="ECO:0000256" key="4">
    <source>
        <dbReference type="ARBA" id="ARBA00022840"/>
    </source>
</evidence>
<dbReference type="Pfam" id="PF03485">
    <property type="entry name" value="Arg_tRNA_synt_N"/>
    <property type="match status" value="1"/>
</dbReference>
<evidence type="ECO:0000259" key="11">
    <source>
        <dbReference type="SMART" id="SM01016"/>
    </source>
</evidence>
<dbReference type="InterPro" id="IPR014729">
    <property type="entry name" value="Rossmann-like_a/b/a_fold"/>
</dbReference>
<dbReference type="GO" id="GO:0004814">
    <property type="term" value="F:arginine-tRNA ligase activity"/>
    <property type="evidence" value="ECO:0007669"/>
    <property type="project" value="UniProtKB-UniRule"/>
</dbReference>
<dbReference type="EMBL" id="JABFOR010000022">
    <property type="protein sequence ID" value="NOJ72174.1"/>
    <property type="molecule type" value="Genomic_DNA"/>
</dbReference>
<name>A0AAP7DK12_PAEAL</name>
<dbReference type="PANTHER" id="PTHR11956">
    <property type="entry name" value="ARGINYL-TRNA SYNTHETASE"/>
    <property type="match status" value="1"/>
</dbReference>
<organism evidence="12 13">
    <name type="scientific">Paenibacillus alvei</name>
    <name type="common">Bacillus alvei</name>
    <dbReference type="NCBI Taxonomy" id="44250"/>
    <lineage>
        <taxon>Bacteria</taxon>
        <taxon>Bacillati</taxon>
        <taxon>Bacillota</taxon>
        <taxon>Bacilli</taxon>
        <taxon>Bacillales</taxon>
        <taxon>Paenibacillaceae</taxon>
        <taxon>Paenibacillus</taxon>
    </lineage>
</organism>
<dbReference type="InterPro" id="IPR001278">
    <property type="entry name" value="Arg-tRNA-ligase"/>
</dbReference>
<dbReference type="Proteomes" id="UP000552038">
    <property type="component" value="Unassembled WGS sequence"/>
</dbReference>
<keyword evidence="2 8" id="KW-0436">Ligase</keyword>
<evidence type="ECO:0000256" key="3">
    <source>
        <dbReference type="ARBA" id="ARBA00022741"/>
    </source>
</evidence>
<dbReference type="InterPro" id="IPR005148">
    <property type="entry name" value="Arg-tRNA-synth_N"/>
</dbReference>
<evidence type="ECO:0000256" key="7">
    <source>
        <dbReference type="ARBA" id="ARBA00049339"/>
    </source>
</evidence>